<dbReference type="Pfam" id="PF00231">
    <property type="entry name" value="ATP-synt"/>
    <property type="match status" value="1"/>
</dbReference>
<dbReference type="PRINTS" id="PR00126">
    <property type="entry name" value="ATPASEGAMMA"/>
</dbReference>
<dbReference type="PANTHER" id="PTHR11693:SF22">
    <property type="entry name" value="ATP SYNTHASE SUBUNIT GAMMA, MITOCHONDRIAL"/>
    <property type="match status" value="1"/>
</dbReference>
<dbReference type="GO" id="GO:0005524">
    <property type="term" value="F:ATP binding"/>
    <property type="evidence" value="ECO:0007669"/>
    <property type="project" value="UniProtKB-UniRule"/>
</dbReference>
<keyword evidence="10" id="KW-1003">Cell membrane</keyword>
<organism evidence="11 12">
    <name type="scientific">Syntrophorhabdus aromaticivorans</name>
    <dbReference type="NCBI Taxonomy" id="328301"/>
    <lineage>
        <taxon>Bacteria</taxon>
        <taxon>Pseudomonadati</taxon>
        <taxon>Thermodesulfobacteriota</taxon>
        <taxon>Syntrophorhabdia</taxon>
        <taxon>Syntrophorhabdales</taxon>
        <taxon>Syntrophorhabdaceae</taxon>
        <taxon>Syntrophorhabdus</taxon>
    </lineage>
</organism>
<accession>A0A971M6C3</accession>
<gene>
    <name evidence="10 11" type="primary">atpG</name>
    <name evidence="11" type="ORF">GXY80_15780</name>
</gene>
<proteinExistence type="inferred from homology"/>
<dbReference type="GO" id="GO:0045259">
    <property type="term" value="C:proton-transporting ATP synthase complex"/>
    <property type="evidence" value="ECO:0007669"/>
    <property type="project" value="UniProtKB-KW"/>
</dbReference>
<evidence type="ECO:0000256" key="9">
    <source>
        <dbReference type="ARBA" id="ARBA00023310"/>
    </source>
</evidence>
<dbReference type="NCBIfam" id="TIGR01146">
    <property type="entry name" value="ATPsyn_F1gamma"/>
    <property type="match status" value="1"/>
</dbReference>
<keyword evidence="4 10" id="KW-0813">Transport</keyword>
<evidence type="ECO:0000256" key="5">
    <source>
        <dbReference type="ARBA" id="ARBA00022781"/>
    </source>
</evidence>
<keyword evidence="6 10" id="KW-0406">Ion transport</keyword>
<dbReference type="InterPro" id="IPR035968">
    <property type="entry name" value="ATP_synth_F1_ATPase_gsu"/>
</dbReference>
<evidence type="ECO:0000313" key="12">
    <source>
        <dbReference type="Proteomes" id="UP000777265"/>
    </source>
</evidence>
<dbReference type="Proteomes" id="UP000777265">
    <property type="component" value="Unassembled WGS sequence"/>
</dbReference>
<evidence type="ECO:0000256" key="4">
    <source>
        <dbReference type="ARBA" id="ARBA00022448"/>
    </source>
</evidence>
<dbReference type="GO" id="GO:0042777">
    <property type="term" value="P:proton motive force-driven plasma membrane ATP synthesis"/>
    <property type="evidence" value="ECO:0007669"/>
    <property type="project" value="UniProtKB-UniRule"/>
</dbReference>
<reference evidence="11" key="1">
    <citation type="journal article" date="2020" name="Biotechnol. Biofuels">
        <title>New insights from the biogas microbiome by comprehensive genome-resolved metagenomics of nearly 1600 species originating from multiple anaerobic digesters.</title>
        <authorList>
            <person name="Campanaro S."/>
            <person name="Treu L."/>
            <person name="Rodriguez-R L.M."/>
            <person name="Kovalovszki A."/>
            <person name="Ziels R.M."/>
            <person name="Maus I."/>
            <person name="Zhu X."/>
            <person name="Kougias P.G."/>
            <person name="Basile A."/>
            <person name="Luo G."/>
            <person name="Schluter A."/>
            <person name="Konstantinidis K.T."/>
            <person name="Angelidaki I."/>
        </authorList>
    </citation>
    <scope>NUCLEOTIDE SEQUENCE</scope>
    <source>
        <strain evidence="11">AS06rmzACSIP_7</strain>
    </source>
</reference>
<comment type="function">
    <text evidence="1 10">Produces ATP from ADP in the presence of a proton gradient across the membrane. The gamma chain is believed to be important in regulating ATPase activity and the flow of protons through the CF(0) complex.</text>
</comment>
<dbReference type="EMBL" id="JAAYEE010000320">
    <property type="protein sequence ID" value="NLW36913.1"/>
    <property type="molecule type" value="Genomic_DNA"/>
</dbReference>
<dbReference type="PROSITE" id="PS00153">
    <property type="entry name" value="ATPASE_GAMMA"/>
    <property type="match status" value="1"/>
</dbReference>
<evidence type="ECO:0000313" key="11">
    <source>
        <dbReference type="EMBL" id="NLW36913.1"/>
    </source>
</evidence>
<keyword evidence="7 10" id="KW-0472">Membrane</keyword>
<comment type="caution">
    <text evidence="11">The sequence shown here is derived from an EMBL/GenBank/DDBJ whole genome shotgun (WGS) entry which is preliminary data.</text>
</comment>
<sequence length="286" mass="32656">MATLRDIKRKISSINSTQTITRTMKMVSASKLRRAQDELDRIKAYALKMEELVGRVAQSLPANAHPLLVEREEVKKVLIFSVASDRGLCGAFNINIGLQAENFAVQHRDEYERVGVYVFGRKAKDYLKRRKVDIVKDWADIRRVDQDVVERITSDLIGYFMEGEFDKVYLSYTHFQSAVKQIGVFEEFLPLKPKIGQEGTEYLYEPDRSAIIETLIPKYLSTKIYYALAESQTSEHAARMAAMENATSNCGEMVRYLTLVYNKRRQEGITNEMMDIVGGAEALRGT</sequence>
<evidence type="ECO:0000256" key="1">
    <source>
        <dbReference type="ARBA" id="ARBA00003456"/>
    </source>
</evidence>
<evidence type="ECO:0000256" key="7">
    <source>
        <dbReference type="ARBA" id="ARBA00023136"/>
    </source>
</evidence>
<protein>
    <recommendedName>
        <fullName evidence="10">ATP synthase gamma chain</fullName>
    </recommendedName>
    <alternativeName>
        <fullName evidence="10">ATP synthase F1 sector gamma subunit</fullName>
    </alternativeName>
    <alternativeName>
        <fullName evidence="10">F-ATPase gamma subunit</fullName>
    </alternativeName>
</protein>
<dbReference type="GO" id="GO:0005886">
    <property type="term" value="C:plasma membrane"/>
    <property type="evidence" value="ECO:0007669"/>
    <property type="project" value="UniProtKB-SubCell"/>
</dbReference>
<dbReference type="GO" id="GO:0046933">
    <property type="term" value="F:proton-transporting ATP synthase activity, rotational mechanism"/>
    <property type="evidence" value="ECO:0007669"/>
    <property type="project" value="UniProtKB-UniRule"/>
</dbReference>
<evidence type="ECO:0000256" key="8">
    <source>
        <dbReference type="ARBA" id="ARBA00023196"/>
    </source>
</evidence>
<keyword evidence="8 10" id="KW-0139">CF(1)</keyword>
<evidence type="ECO:0000256" key="3">
    <source>
        <dbReference type="ARBA" id="ARBA00007681"/>
    </source>
</evidence>
<evidence type="ECO:0000256" key="2">
    <source>
        <dbReference type="ARBA" id="ARBA00004170"/>
    </source>
</evidence>
<dbReference type="CDD" id="cd12151">
    <property type="entry name" value="F1-ATPase_gamma"/>
    <property type="match status" value="1"/>
</dbReference>
<reference evidence="11" key="2">
    <citation type="submission" date="2020-01" db="EMBL/GenBank/DDBJ databases">
        <authorList>
            <person name="Campanaro S."/>
        </authorList>
    </citation>
    <scope>NUCLEOTIDE SEQUENCE</scope>
    <source>
        <strain evidence="11">AS06rmzACSIP_7</strain>
    </source>
</reference>
<dbReference type="Gene3D" id="1.10.287.80">
    <property type="entry name" value="ATP synthase, gamma subunit, helix hairpin domain"/>
    <property type="match status" value="1"/>
</dbReference>
<comment type="subunit">
    <text evidence="10">F-type ATPases have 2 components, CF(1) - the catalytic core - and CF(0) - the membrane proton channel. CF(1) has five subunits: alpha(3), beta(3), gamma(1), delta(1), epsilon(1). CF(0) has three main subunits: a, b and c.</text>
</comment>
<comment type="similarity">
    <text evidence="3 10">Belongs to the ATPase gamma chain family.</text>
</comment>
<dbReference type="SUPFAM" id="SSF52943">
    <property type="entry name" value="ATP synthase (F1-ATPase), gamma subunit"/>
    <property type="match status" value="1"/>
</dbReference>
<dbReference type="HAMAP" id="MF_00815">
    <property type="entry name" value="ATP_synth_gamma_bact"/>
    <property type="match status" value="1"/>
</dbReference>
<name>A0A971M6C3_9BACT</name>
<dbReference type="InterPro" id="IPR000131">
    <property type="entry name" value="ATP_synth_F1_gsu"/>
</dbReference>
<evidence type="ECO:0000256" key="6">
    <source>
        <dbReference type="ARBA" id="ARBA00023065"/>
    </source>
</evidence>
<keyword evidence="5 10" id="KW-0375">Hydrogen ion transport</keyword>
<dbReference type="Gene3D" id="3.40.1380.10">
    <property type="match status" value="1"/>
</dbReference>
<dbReference type="AlphaFoldDB" id="A0A971M6C3"/>
<keyword evidence="9 10" id="KW-0066">ATP synthesis</keyword>
<dbReference type="PANTHER" id="PTHR11693">
    <property type="entry name" value="ATP SYNTHASE GAMMA CHAIN"/>
    <property type="match status" value="1"/>
</dbReference>
<comment type="subcellular location">
    <subcellularLocation>
        <location evidence="10">Cell membrane</location>
        <topology evidence="10">Peripheral membrane protein</topology>
    </subcellularLocation>
    <subcellularLocation>
        <location evidence="2">Membrane</location>
        <topology evidence="2">Peripheral membrane protein</topology>
    </subcellularLocation>
</comment>
<evidence type="ECO:0000256" key="10">
    <source>
        <dbReference type="HAMAP-Rule" id="MF_00815"/>
    </source>
</evidence>
<dbReference type="InterPro" id="IPR023632">
    <property type="entry name" value="ATP_synth_F1_gsu_CS"/>
</dbReference>